<keyword evidence="1" id="KW-1133">Transmembrane helix</keyword>
<dbReference type="AlphaFoldDB" id="A0A850PM21"/>
<feature type="transmembrane region" description="Helical" evidence="1">
    <location>
        <begin position="40"/>
        <end position="57"/>
    </location>
</feature>
<proteinExistence type="predicted"/>
<sequence>MKSGIKFDQFFGPASLFGVVLGTAYLLLVVMRIIDIGVGYGAVVIVGLPLMLTTGAFRRFGTGLVVSLAVIPLTIVTFLVGAGLGASVGG</sequence>
<feature type="transmembrane region" description="Helical" evidence="1">
    <location>
        <begin position="64"/>
        <end position="88"/>
    </location>
</feature>
<feature type="transmembrane region" description="Helical" evidence="1">
    <location>
        <begin position="12"/>
        <end position="34"/>
    </location>
</feature>
<dbReference type="RefSeq" id="WP_178357579.1">
    <property type="nucleotide sequence ID" value="NZ_JABFYL010000012.1"/>
</dbReference>
<reference evidence="2 3" key="1">
    <citation type="submission" date="2020-05" db="EMBL/GenBank/DDBJ databases">
        <title>Draft genome sequence of Mycobacterium hippocampi DL, isolated from European seabass, Dicentrarchus labrax, reared in fish farms.</title>
        <authorList>
            <person name="Stathopoulou P."/>
            <person name="Asimakis E."/>
            <person name="Tzokas K."/>
            <person name="Batargias C."/>
            <person name="Tsiamis G."/>
        </authorList>
    </citation>
    <scope>NUCLEOTIDE SEQUENCE [LARGE SCALE GENOMIC DNA]</scope>
    <source>
        <strain evidence="2 3">DL</strain>
    </source>
</reference>
<keyword evidence="3" id="KW-1185">Reference proteome</keyword>
<protein>
    <submittedName>
        <fullName evidence="2">Uncharacterized protein</fullName>
    </submittedName>
</protein>
<organism evidence="2 3">
    <name type="scientific">Mycolicibacterium hippocampi</name>
    <dbReference type="NCBI Taxonomy" id="659824"/>
    <lineage>
        <taxon>Bacteria</taxon>
        <taxon>Bacillati</taxon>
        <taxon>Actinomycetota</taxon>
        <taxon>Actinomycetes</taxon>
        <taxon>Mycobacteriales</taxon>
        <taxon>Mycobacteriaceae</taxon>
        <taxon>Mycolicibacterium</taxon>
    </lineage>
</organism>
<keyword evidence="1" id="KW-0812">Transmembrane</keyword>
<accession>A0A850PM21</accession>
<comment type="caution">
    <text evidence="2">The sequence shown here is derived from an EMBL/GenBank/DDBJ whole genome shotgun (WGS) entry which is preliminary data.</text>
</comment>
<evidence type="ECO:0000256" key="1">
    <source>
        <dbReference type="SAM" id="Phobius"/>
    </source>
</evidence>
<keyword evidence="1" id="KW-0472">Membrane</keyword>
<dbReference type="Proteomes" id="UP000570517">
    <property type="component" value="Unassembled WGS sequence"/>
</dbReference>
<name>A0A850PM21_9MYCO</name>
<dbReference type="EMBL" id="JABFYL010000012">
    <property type="protein sequence ID" value="NVN49190.1"/>
    <property type="molecule type" value="Genomic_DNA"/>
</dbReference>
<evidence type="ECO:0000313" key="3">
    <source>
        <dbReference type="Proteomes" id="UP000570517"/>
    </source>
</evidence>
<evidence type="ECO:0000313" key="2">
    <source>
        <dbReference type="EMBL" id="NVN49190.1"/>
    </source>
</evidence>
<gene>
    <name evidence="2" type="ORF">HLY00_2076</name>
</gene>